<dbReference type="InterPro" id="IPR000782">
    <property type="entry name" value="FAS1_domain"/>
</dbReference>
<protein>
    <recommendedName>
        <fullName evidence="2">FAS1 domain-containing protein</fullName>
    </recommendedName>
</protein>
<feature type="domain" description="FAS1" evidence="2">
    <location>
        <begin position="374"/>
        <end position="515"/>
    </location>
</feature>
<dbReference type="PROSITE" id="PS50213">
    <property type="entry name" value="FAS1"/>
    <property type="match status" value="4"/>
</dbReference>
<feature type="domain" description="FAS1" evidence="2">
    <location>
        <begin position="25"/>
        <end position="184"/>
    </location>
</feature>
<reference evidence="3" key="1">
    <citation type="submission" date="2021-01" db="EMBL/GenBank/DDBJ databases">
        <authorList>
            <person name="Corre E."/>
            <person name="Pelletier E."/>
            <person name="Niang G."/>
            <person name="Scheremetjew M."/>
            <person name="Finn R."/>
            <person name="Kale V."/>
            <person name="Holt S."/>
            <person name="Cochrane G."/>
            <person name="Meng A."/>
            <person name="Brown T."/>
            <person name="Cohen L."/>
        </authorList>
    </citation>
    <scope>NUCLEOTIDE SEQUENCE</scope>
    <source>
        <strain evidence="3">SAG 11-49</strain>
    </source>
</reference>
<evidence type="ECO:0000259" key="2">
    <source>
        <dbReference type="PROSITE" id="PS50213"/>
    </source>
</evidence>
<dbReference type="SMART" id="SM00554">
    <property type="entry name" value="FAS1"/>
    <property type="match status" value="4"/>
</dbReference>
<proteinExistence type="predicted"/>
<evidence type="ECO:0000313" key="3">
    <source>
        <dbReference type="EMBL" id="CAD8675607.1"/>
    </source>
</evidence>
<accession>A0A7S0REX0</accession>
<dbReference type="Pfam" id="PF02469">
    <property type="entry name" value="Fasciclin"/>
    <property type="match status" value="4"/>
</dbReference>
<feature type="domain" description="FAS1" evidence="2">
    <location>
        <begin position="207"/>
        <end position="351"/>
    </location>
</feature>
<dbReference type="EMBL" id="HBFB01012358">
    <property type="protein sequence ID" value="CAD8675607.1"/>
    <property type="molecule type" value="Transcribed_RNA"/>
</dbReference>
<dbReference type="InterPro" id="IPR036378">
    <property type="entry name" value="FAS1_dom_sf"/>
</dbReference>
<dbReference type="SUPFAM" id="SSF82153">
    <property type="entry name" value="FAS1 domain"/>
    <property type="match status" value="4"/>
</dbReference>
<dbReference type="Gene3D" id="2.30.180.10">
    <property type="entry name" value="FAS1 domain"/>
    <property type="match status" value="4"/>
</dbReference>
<sequence length="679" mass="68301">MRAEGMAAKLLCGLVLVLALGASHAQTDLLAAARSRGLTSFLDAVQAAGLGSALANRSLTATVFVPTNAAFGEALRTLNLQSLAQLAQVPGLLAATLQHHVVPNSAVKASDLKGHSPLTTLLTGQKLAAQADCFCLGRLCFTWSLISRLTCDYSVTSAGGTHAAITTRDVRIGNVYLHIVDKVLLPNVTQLGPAPSPAPTPSPSGGYATLADALAAIPELGFLRQSADLVGLTKAGALLADANTNVTLFAPTTQAFTRFLAGANLNPLTLLVSGTDIIAATLRYHVAKDGGLRADQLSNGQSLATLLSGRSLSVQVDGTGVSIRGDLSTGMVTRANIVAGKSVIHIVDEVLVPNIAPNAAASPPPSPSPATPTFASVAAAATAYPQLSSLLAAVQAANLTSTLSDPNLVATVFAPTNSAFDALLAALNTTLAGLAADKEGLAATLMYHLVPGVAARSTQLTNQQSLPTLLAGRNLTVSLPGGGAVRIISQLTTAKVTAANVSAGKAIVHIVDTVLLPDPALPPYTSFAAAAGNARGFSTLSAALKATGLDAALSDPTLPYTLLAPTDAAFTALLSALGRTPEQLLADTPLVTRVLQAHLIPALASSTQLAQAAAAGGTTAQINTQLLGRAGRLTVTGTLATGLKLTSAGGTTANVTKADLAAGAGLVHVIDTVLLPGTA</sequence>
<dbReference type="PANTHER" id="PTHR10900">
    <property type="entry name" value="PERIOSTIN-RELATED"/>
    <property type="match status" value="1"/>
</dbReference>
<evidence type="ECO:0000256" key="1">
    <source>
        <dbReference type="SAM" id="SignalP"/>
    </source>
</evidence>
<organism evidence="3">
    <name type="scientific">Chlamydomonas leiostraca</name>
    <dbReference type="NCBI Taxonomy" id="1034604"/>
    <lineage>
        <taxon>Eukaryota</taxon>
        <taxon>Viridiplantae</taxon>
        <taxon>Chlorophyta</taxon>
        <taxon>core chlorophytes</taxon>
        <taxon>Chlorophyceae</taxon>
        <taxon>CS clade</taxon>
        <taxon>Chlamydomonadales</taxon>
        <taxon>Chlamydomonadaceae</taxon>
        <taxon>Chlamydomonas</taxon>
    </lineage>
</organism>
<feature type="signal peptide" evidence="1">
    <location>
        <begin position="1"/>
        <end position="25"/>
    </location>
</feature>
<dbReference type="PANTHER" id="PTHR10900:SF77">
    <property type="entry name" value="FI19380P1"/>
    <property type="match status" value="1"/>
</dbReference>
<dbReference type="GO" id="GO:0005615">
    <property type="term" value="C:extracellular space"/>
    <property type="evidence" value="ECO:0007669"/>
    <property type="project" value="TreeGrafter"/>
</dbReference>
<name>A0A7S0REX0_9CHLO</name>
<feature type="domain" description="FAS1" evidence="2">
    <location>
        <begin position="524"/>
        <end position="674"/>
    </location>
</feature>
<feature type="chain" id="PRO_5031009317" description="FAS1 domain-containing protein" evidence="1">
    <location>
        <begin position="26"/>
        <end position="679"/>
    </location>
</feature>
<dbReference type="AlphaFoldDB" id="A0A7S0REX0"/>
<gene>
    <name evidence="3" type="ORF">CLEI1391_LOCUS6982</name>
</gene>
<keyword evidence="1" id="KW-0732">Signal</keyword>
<dbReference type="InterPro" id="IPR050904">
    <property type="entry name" value="Adhesion/Biosynth-related"/>
</dbReference>